<evidence type="ECO:0000259" key="7">
    <source>
        <dbReference type="Pfam" id="PF08646"/>
    </source>
</evidence>
<dbReference type="CDD" id="cd04476">
    <property type="entry name" value="RPA1_DBD_C"/>
    <property type="match status" value="1"/>
</dbReference>
<dbReference type="Gene3D" id="2.40.50.140">
    <property type="entry name" value="Nucleic acid-binding proteins"/>
    <property type="match status" value="2"/>
</dbReference>
<evidence type="ECO:0000256" key="5">
    <source>
        <dbReference type="ARBA" id="ARBA00023125"/>
    </source>
</evidence>
<evidence type="ECO:0000313" key="10">
    <source>
        <dbReference type="Proteomes" id="UP001632038"/>
    </source>
</evidence>
<dbReference type="Pfam" id="PF08646">
    <property type="entry name" value="Rep_fac-A_C"/>
    <property type="match status" value="1"/>
</dbReference>
<name>A0ABD3CDY2_9LAMI</name>
<gene>
    <name evidence="9" type="ORF">CASFOL_028614</name>
</gene>
<dbReference type="InterPro" id="IPR025476">
    <property type="entry name" value="Helitron_helicase-like"/>
</dbReference>
<evidence type="ECO:0000256" key="3">
    <source>
        <dbReference type="ARBA" id="ARBA00022771"/>
    </source>
</evidence>
<feature type="domain" description="Replication factor A C-terminal" evidence="7">
    <location>
        <begin position="672"/>
        <end position="766"/>
    </location>
</feature>
<evidence type="ECO:0008006" key="11">
    <source>
        <dbReference type="Google" id="ProtNLM"/>
    </source>
</evidence>
<comment type="similarity">
    <text evidence="1">Belongs to the replication factor A protein 1 family.</text>
</comment>
<dbReference type="InterPro" id="IPR047192">
    <property type="entry name" value="Euk_RPA1_DBD_C"/>
</dbReference>
<dbReference type="InterPro" id="IPR013955">
    <property type="entry name" value="Rep_factor-A_C"/>
</dbReference>
<feature type="region of interest" description="Disordered" evidence="6">
    <location>
        <begin position="805"/>
        <end position="829"/>
    </location>
</feature>
<evidence type="ECO:0000256" key="2">
    <source>
        <dbReference type="ARBA" id="ARBA00022723"/>
    </source>
</evidence>
<evidence type="ECO:0000313" key="9">
    <source>
        <dbReference type="EMBL" id="KAL3627251.1"/>
    </source>
</evidence>
<feature type="domain" description="Helitron helicase-like" evidence="8">
    <location>
        <begin position="291"/>
        <end position="456"/>
    </location>
</feature>
<proteinExistence type="inferred from homology"/>
<evidence type="ECO:0000256" key="6">
    <source>
        <dbReference type="SAM" id="MobiDB-lite"/>
    </source>
</evidence>
<evidence type="ECO:0000256" key="1">
    <source>
        <dbReference type="ARBA" id="ARBA00005690"/>
    </source>
</evidence>
<keyword evidence="10" id="KW-1185">Reference proteome</keyword>
<evidence type="ECO:0000259" key="8">
    <source>
        <dbReference type="Pfam" id="PF14214"/>
    </source>
</evidence>
<dbReference type="EMBL" id="JAVIJP010000039">
    <property type="protein sequence ID" value="KAL3627251.1"/>
    <property type="molecule type" value="Genomic_DNA"/>
</dbReference>
<protein>
    <recommendedName>
        <fullName evidence="11">DNA helicase</fullName>
    </recommendedName>
</protein>
<dbReference type="PANTHER" id="PTHR45786:SF77">
    <property type="entry name" value="HELITRON HELICASE-LIKE DOMAIN-CONTAINING PROTEIN-RELATED"/>
    <property type="match status" value="1"/>
</dbReference>
<organism evidence="9 10">
    <name type="scientific">Castilleja foliolosa</name>
    <dbReference type="NCBI Taxonomy" id="1961234"/>
    <lineage>
        <taxon>Eukaryota</taxon>
        <taxon>Viridiplantae</taxon>
        <taxon>Streptophyta</taxon>
        <taxon>Embryophyta</taxon>
        <taxon>Tracheophyta</taxon>
        <taxon>Spermatophyta</taxon>
        <taxon>Magnoliopsida</taxon>
        <taxon>eudicotyledons</taxon>
        <taxon>Gunneridae</taxon>
        <taxon>Pentapetalae</taxon>
        <taxon>asterids</taxon>
        <taxon>lamiids</taxon>
        <taxon>Lamiales</taxon>
        <taxon>Orobanchaceae</taxon>
        <taxon>Pedicularideae</taxon>
        <taxon>Castillejinae</taxon>
        <taxon>Castilleja</taxon>
    </lineage>
</organism>
<dbReference type="Proteomes" id="UP001632038">
    <property type="component" value="Unassembled WGS sequence"/>
</dbReference>
<dbReference type="GO" id="GO:0008270">
    <property type="term" value="F:zinc ion binding"/>
    <property type="evidence" value="ECO:0007669"/>
    <property type="project" value="UniProtKB-KW"/>
</dbReference>
<dbReference type="InterPro" id="IPR012340">
    <property type="entry name" value="NA-bd_OB-fold"/>
</dbReference>
<keyword evidence="4" id="KW-0862">Zinc</keyword>
<dbReference type="GO" id="GO:0003677">
    <property type="term" value="F:DNA binding"/>
    <property type="evidence" value="ECO:0007669"/>
    <property type="project" value="UniProtKB-KW"/>
</dbReference>
<dbReference type="PANTHER" id="PTHR45786">
    <property type="entry name" value="DNA BINDING PROTEIN-LIKE"/>
    <property type="match status" value="1"/>
</dbReference>
<keyword evidence="2" id="KW-0479">Metal-binding</keyword>
<comment type="caution">
    <text evidence="9">The sequence shown here is derived from an EMBL/GenBank/DDBJ whole genome shotgun (WGS) entry which is preliminary data.</text>
</comment>
<dbReference type="AlphaFoldDB" id="A0ABD3CDY2"/>
<feature type="compositionally biased region" description="Polar residues" evidence="6">
    <location>
        <begin position="808"/>
        <end position="819"/>
    </location>
</feature>
<reference evidence="10" key="1">
    <citation type="journal article" date="2024" name="IScience">
        <title>Strigolactones Initiate the Formation of Haustorium-like Structures in Castilleja.</title>
        <authorList>
            <person name="Buerger M."/>
            <person name="Peterson D."/>
            <person name="Chory J."/>
        </authorList>
    </citation>
    <scope>NUCLEOTIDE SEQUENCE [LARGE SCALE GENOMIC DNA]</scope>
</reference>
<keyword evidence="3" id="KW-0863">Zinc-finger</keyword>
<keyword evidence="5" id="KW-0238">DNA-binding</keyword>
<evidence type="ECO:0000256" key="4">
    <source>
        <dbReference type="ARBA" id="ARBA00022833"/>
    </source>
</evidence>
<sequence length="829" mass="93861">MFVRLYFFSNIDPVSMTGRRKFQYTASEFGESSRGRPSRRVSNRTVVVPAEMLPKPTYFDDGDCEFVCEYCQALFWFGERITRGPLHSRPRYTHCCKGGAVRLLFPLYPPTSLKHLFEDSLFMDNVRAYNNMFSMTSFGARIDDVVNDGRGPYVFKVSGQVSHWIGSICPPVGDGPRFLQLYIYDTDNEISNRLRFFGCSDQGCLSPAIVATISETLKSCNEYVRTFRTAAEFSATFAESDYSVCLYSNVGDRRYEPPASGTLGGIVYAEDSNASNYDIVVHNKDGTPHRNRLQDRVNIYSLMLNGGKLFQQYLVDTYTCVEESRLDFINKNQNMFRSEYVAGLYDAVARGDNNAQDIGKRVFLLSSFTGGPRYMYKHYQDALAICRIHGNPQYFITFTCNVKWPEISKHLSKIGCAQSQNRPDIIARVFRIKVQQFLRFIRSNRTFGEVAAAGDGIEATAEVKDIEHFDSLIQLQLCYKASDYICTGARTYMATVDHAASLIIGQKAVFEPITNVDIPRFYFNFATYDTIKRRIKDSKLLTDYIGRVQKNFLCSTHKGKQLRKTKIQDDMGKEVEITLWPETAHLIGDDVVAGDIVAITSTTVTEYNGRMQMESTYLTTVVINPDIPQTIEHIKRLQKIPTTQSPATDEQRVTVLDLKLNNYKNIQGSKNFACEAKITKIQEDRGWYYVLCSKCTSKLYPEEDNDRLIFVCKDDRNITPNFRYCVNATITDETGSVGAVFFNDSMQEMLNITCEEMVTKHANTANPRFIPHEINSAVGIPALLHLNLKNDGKIVVNHVTKNEAATEKQPTNAGTSIFTPVTPIPKAPT</sequence>
<dbReference type="Pfam" id="PF14214">
    <property type="entry name" value="Helitron_like_N"/>
    <property type="match status" value="1"/>
</dbReference>
<accession>A0ABD3CDY2</accession>
<dbReference type="SUPFAM" id="SSF50249">
    <property type="entry name" value="Nucleic acid-binding proteins"/>
    <property type="match status" value="2"/>
</dbReference>